<name>A0AAW0ETA9_9TRYP</name>
<evidence type="ECO:0000313" key="4">
    <source>
        <dbReference type="Proteomes" id="UP001430356"/>
    </source>
</evidence>
<organism evidence="3 4">
    <name type="scientific">Novymonas esmeraldas</name>
    <dbReference type="NCBI Taxonomy" id="1808958"/>
    <lineage>
        <taxon>Eukaryota</taxon>
        <taxon>Discoba</taxon>
        <taxon>Euglenozoa</taxon>
        <taxon>Kinetoplastea</taxon>
        <taxon>Metakinetoplastina</taxon>
        <taxon>Trypanosomatida</taxon>
        <taxon>Trypanosomatidae</taxon>
        <taxon>Novymonas</taxon>
    </lineage>
</organism>
<comment type="caution">
    <text evidence="3">The sequence shown here is derived from an EMBL/GenBank/DDBJ whole genome shotgun (WGS) entry which is preliminary data.</text>
</comment>
<accession>A0AAW0ETA9</accession>
<keyword evidence="2" id="KW-1133">Transmembrane helix</keyword>
<gene>
    <name evidence="3" type="ORF">NESM_000688000</name>
</gene>
<sequence>MTSNSDEGSSGTPPPSRGAAVSAFIEEATDIRDLLHRYRANTELLKEDLSGFVHRDIDEQAQFSHLRATVTRAELASLHDSRFLQYLARRDAEERTVVQPAAATCPLEKTKPTDTTCASQPWWSKRVEALSGIGLSEWAPDAAVQMTAFGTLAAVCKGWKRSSSTSEAELERMLETVFPGALSSSDDSVARFCCFGNGSLCDFPFSEDASVAAELEARIPQIATCSQALFSETVYSGDGGCAVVGALDGYYCALTQSLSVTRDRLRRLIETLVQPAQAGDRGTAADRLGLTGDAWDTLAFVRPDRLSHTVPVRGFFFKGQLALVEQLGAEVDIVPLFHRVAVDCSSPEERARRVREYLAQTLRTVYAMLDRVCAALNEPAATALPPNAALTVAVRVPMSQCESAAGVLLDVHPLSPQLSFCGRVTWMDVCAIGQQRAGAAESTSHETADDVLFRVTQLPVACLQAYDPVSRRIFPALNAQLAATQRETHQTSTTPALPRASSDSHSSYTTAAAALPICIGIVACAAVAIGAARPST</sequence>
<keyword evidence="2" id="KW-0472">Membrane</keyword>
<feature type="transmembrane region" description="Helical" evidence="2">
    <location>
        <begin position="511"/>
        <end position="532"/>
    </location>
</feature>
<protein>
    <submittedName>
        <fullName evidence="3">Uncharacterized protein</fullName>
    </submittedName>
</protein>
<dbReference type="Proteomes" id="UP001430356">
    <property type="component" value="Unassembled WGS sequence"/>
</dbReference>
<dbReference type="EMBL" id="JAECZO010000104">
    <property type="protein sequence ID" value="KAK7197398.1"/>
    <property type="molecule type" value="Genomic_DNA"/>
</dbReference>
<evidence type="ECO:0000256" key="1">
    <source>
        <dbReference type="SAM" id="MobiDB-lite"/>
    </source>
</evidence>
<evidence type="ECO:0000256" key="2">
    <source>
        <dbReference type="SAM" id="Phobius"/>
    </source>
</evidence>
<keyword evidence="4" id="KW-1185">Reference proteome</keyword>
<feature type="region of interest" description="Disordered" evidence="1">
    <location>
        <begin position="485"/>
        <end position="504"/>
    </location>
</feature>
<keyword evidence="2" id="KW-0812">Transmembrane</keyword>
<evidence type="ECO:0000313" key="3">
    <source>
        <dbReference type="EMBL" id="KAK7197398.1"/>
    </source>
</evidence>
<proteinExistence type="predicted"/>
<dbReference type="AlphaFoldDB" id="A0AAW0ETA9"/>
<reference evidence="3 4" key="1">
    <citation type="journal article" date="2021" name="MBio">
        <title>A New Model Trypanosomatid, Novymonas esmeraldas: Genomic Perception of Its 'Candidatus Pandoraea novymonadis' Endosymbiont.</title>
        <authorList>
            <person name="Zakharova A."/>
            <person name="Saura A."/>
            <person name="Butenko A."/>
            <person name="Podesvova L."/>
            <person name="Warmusova S."/>
            <person name="Kostygov A.Y."/>
            <person name="Nenarokova A."/>
            <person name="Lukes J."/>
            <person name="Opperdoes F.R."/>
            <person name="Yurchenko V."/>
        </authorList>
    </citation>
    <scope>NUCLEOTIDE SEQUENCE [LARGE SCALE GENOMIC DNA]</scope>
    <source>
        <strain evidence="3 4">E262AT.01</strain>
    </source>
</reference>